<keyword evidence="3" id="KW-1185">Reference proteome</keyword>
<dbReference type="InParanoid" id="A0A162N4N2"/>
<dbReference type="RefSeq" id="XP_018286538.1">
    <property type="nucleotide sequence ID" value="XM_018443453.1"/>
</dbReference>
<dbReference type="AlphaFoldDB" id="A0A162N4N2"/>
<dbReference type="OrthoDB" id="10507703at2759"/>
<evidence type="ECO:0000313" key="3">
    <source>
        <dbReference type="Proteomes" id="UP000077315"/>
    </source>
</evidence>
<feature type="compositionally biased region" description="Polar residues" evidence="1">
    <location>
        <begin position="490"/>
        <end position="503"/>
    </location>
</feature>
<feature type="region of interest" description="Disordered" evidence="1">
    <location>
        <begin position="357"/>
        <end position="461"/>
    </location>
</feature>
<name>A0A162N4N2_PHYB8</name>
<organism evidence="2 3">
    <name type="scientific">Phycomyces blakesleeanus (strain ATCC 8743b / DSM 1359 / FGSC 10004 / NBRC 33097 / NRRL 1555)</name>
    <dbReference type="NCBI Taxonomy" id="763407"/>
    <lineage>
        <taxon>Eukaryota</taxon>
        <taxon>Fungi</taxon>
        <taxon>Fungi incertae sedis</taxon>
        <taxon>Mucoromycota</taxon>
        <taxon>Mucoromycotina</taxon>
        <taxon>Mucoromycetes</taxon>
        <taxon>Mucorales</taxon>
        <taxon>Phycomycetaceae</taxon>
        <taxon>Phycomyces</taxon>
    </lineage>
</organism>
<accession>A0A162N4N2</accession>
<feature type="compositionally biased region" description="Basic residues" evidence="1">
    <location>
        <begin position="33"/>
        <end position="44"/>
    </location>
</feature>
<dbReference type="Proteomes" id="UP000077315">
    <property type="component" value="Unassembled WGS sequence"/>
</dbReference>
<dbReference type="EMBL" id="KV440995">
    <property type="protein sequence ID" value="OAD68498.1"/>
    <property type="molecule type" value="Genomic_DNA"/>
</dbReference>
<feature type="compositionally biased region" description="Basic and acidic residues" evidence="1">
    <location>
        <begin position="440"/>
        <end position="461"/>
    </location>
</feature>
<proteinExistence type="predicted"/>
<feature type="compositionally biased region" description="Polar residues" evidence="1">
    <location>
        <begin position="407"/>
        <end position="431"/>
    </location>
</feature>
<protein>
    <submittedName>
        <fullName evidence="2">Uncharacterized protein</fullName>
    </submittedName>
</protein>
<feature type="compositionally biased region" description="Low complexity" evidence="1">
    <location>
        <begin position="514"/>
        <end position="523"/>
    </location>
</feature>
<feature type="compositionally biased region" description="Polar residues" evidence="1">
    <location>
        <begin position="524"/>
        <end position="544"/>
    </location>
</feature>
<feature type="compositionally biased region" description="Polar residues" evidence="1">
    <location>
        <begin position="558"/>
        <end position="573"/>
    </location>
</feature>
<feature type="region of interest" description="Disordered" evidence="1">
    <location>
        <begin position="490"/>
        <end position="605"/>
    </location>
</feature>
<feature type="compositionally biased region" description="Basic and acidic residues" evidence="1">
    <location>
        <begin position="1"/>
        <end position="11"/>
    </location>
</feature>
<evidence type="ECO:0000313" key="2">
    <source>
        <dbReference type="EMBL" id="OAD68498.1"/>
    </source>
</evidence>
<feature type="compositionally biased region" description="Basic and acidic residues" evidence="1">
    <location>
        <begin position="589"/>
        <end position="605"/>
    </location>
</feature>
<sequence>MPASASDRRPSEPSLGGPTHANAFPSAQAAKPTKNKKKKNKKKNGANQQATKDDTQTPPPEPKAESFTEEAVSDSSDISEMPKEINEDKITIISKNDPTSVDHKAIHAAVLAVIKASKVDIYTLLERLGKTADITLEKKEFKNIDNSSPTIDPEAIKAAIASVISASKLDAYKILGTCSGSEATDPKVHSKGTLVVDPEAINAAVLAVIEASKININTILKSLSPGPIKQTTRPTKADPPKIDQEAIQAAVLAVIKASKLNVESVLKSVHPESAKETAPGKETVPVKDVAAAKASSTSVPQMPPNAVQAAVESAIKTSDLKIYSILNNVHGDLDRHVSPAQNPSHNPTWADILEKGTKNEPSHVNPSTKNTEADMTETYQQSSTEHILSPPNKVPTSFETHPIKPATNDSSNSLAGHSTSTKSTTVPQAHSTILDMNVDESAHKDENTFEAKSEASMRTDKALPPLHIERLSSDIPQAGPAPFLATSIQSGQGRQNVQGSQALGASRSYEPFPQQQQQQQQQQSYQSNPHSQNDLGHRTSSSDNSIKRPPQAIPVPPTASQIPPTVNHPSGQESAPNRARPSAPPPHPHRTEPLPKEKKTTCNIL</sequence>
<dbReference type="VEuPathDB" id="FungiDB:PHYBLDRAFT_79330"/>
<gene>
    <name evidence="2" type="ORF">PHYBLDRAFT_79330</name>
</gene>
<reference evidence="3" key="1">
    <citation type="submission" date="2015-06" db="EMBL/GenBank/DDBJ databases">
        <title>Expansion of signal transduction pathways in fungi by whole-genome duplication.</title>
        <authorList>
            <consortium name="DOE Joint Genome Institute"/>
            <person name="Corrochano L.M."/>
            <person name="Kuo A."/>
            <person name="Marcet-Houben M."/>
            <person name="Polaino S."/>
            <person name="Salamov A."/>
            <person name="Villalobos J.M."/>
            <person name="Alvarez M.I."/>
            <person name="Avalos J."/>
            <person name="Benito E.P."/>
            <person name="Benoit I."/>
            <person name="Burger G."/>
            <person name="Camino L.P."/>
            <person name="Canovas D."/>
            <person name="Cerda-Olmedo E."/>
            <person name="Cheng J.-F."/>
            <person name="Dominguez A."/>
            <person name="Elias M."/>
            <person name="Eslava A.P."/>
            <person name="Glaser F."/>
            <person name="Grimwood J."/>
            <person name="Gutierrez G."/>
            <person name="Heitman J."/>
            <person name="Henrissat B."/>
            <person name="Iturriaga E.A."/>
            <person name="Lang B.F."/>
            <person name="Lavin J.L."/>
            <person name="Lee S."/>
            <person name="Li W."/>
            <person name="Lindquist E."/>
            <person name="Lopez-Garcia S."/>
            <person name="Luque E.M."/>
            <person name="Marcos A.T."/>
            <person name="Martin J."/>
            <person name="McCluskey K."/>
            <person name="Medina H.R."/>
            <person name="Miralles-Duran A."/>
            <person name="Miyazaki A."/>
            <person name="Munoz-Torres E."/>
            <person name="Oguiza J.A."/>
            <person name="Ohm R."/>
            <person name="Olmedo M."/>
            <person name="Orejas M."/>
            <person name="Ortiz-Castellanos L."/>
            <person name="Pisabarro A.G."/>
            <person name="Rodriguez-Romero J."/>
            <person name="Ruiz-Herrera J."/>
            <person name="Ruiz-Vazquez R."/>
            <person name="Sanz C."/>
            <person name="Schackwitz W."/>
            <person name="Schmutz J."/>
            <person name="Shahriari M."/>
            <person name="Shelest E."/>
            <person name="Silva-Franco F."/>
            <person name="Soanes D."/>
            <person name="Syed K."/>
            <person name="Tagua V.G."/>
            <person name="Talbot N.J."/>
            <person name="Thon M."/>
            <person name="De vries R.P."/>
            <person name="Wiebenga A."/>
            <person name="Yadav J.S."/>
            <person name="Braun E.L."/>
            <person name="Baker S."/>
            <person name="Garre V."/>
            <person name="Horwitz B."/>
            <person name="Torres-Martinez S."/>
            <person name="Idnurm A."/>
            <person name="Herrera-Estrella A."/>
            <person name="Gabaldon T."/>
            <person name="Grigoriev I.V."/>
        </authorList>
    </citation>
    <scope>NUCLEOTIDE SEQUENCE [LARGE SCALE GENOMIC DNA]</scope>
    <source>
        <strain evidence="3">NRRL 1555(-)</strain>
    </source>
</reference>
<feature type="compositionally biased region" description="Polar residues" evidence="1">
    <location>
        <begin position="377"/>
        <end position="386"/>
    </location>
</feature>
<evidence type="ECO:0000256" key="1">
    <source>
        <dbReference type="SAM" id="MobiDB-lite"/>
    </source>
</evidence>
<feature type="region of interest" description="Disordered" evidence="1">
    <location>
        <begin position="1"/>
        <end position="85"/>
    </location>
</feature>
<dbReference type="GeneID" id="29004358"/>